<dbReference type="EMBL" id="PNJD01000200">
    <property type="protein sequence ID" value="PMP97319.1"/>
    <property type="molecule type" value="Genomic_DNA"/>
</dbReference>
<dbReference type="InterPro" id="IPR037136">
    <property type="entry name" value="RNA3'_phos_cyclase_dom_sf"/>
</dbReference>
<evidence type="ECO:0000256" key="1">
    <source>
        <dbReference type="ARBA" id="ARBA00012725"/>
    </source>
</evidence>
<feature type="domain" description="RNA 3'-terminal phosphate cyclase" evidence="3">
    <location>
        <begin position="8"/>
        <end position="166"/>
    </location>
</feature>
<dbReference type="SUPFAM" id="SSF55205">
    <property type="entry name" value="EPT/RTPC-like"/>
    <property type="match status" value="1"/>
</dbReference>
<reference evidence="4 5" key="1">
    <citation type="submission" date="2018-01" db="EMBL/GenBank/DDBJ databases">
        <title>Metagenomic assembled genomes from two thermal pools in the Uzon Caldera, Kamchatka, Russia.</title>
        <authorList>
            <person name="Wilkins L."/>
            <person name="Ettinger C."/>
        </authorList>
    </citation>
    <scope>NUCLEOTIDE SEQUENCE [LARGE SCALE GENOMIC DNA]</scope>
    <source>
        <strain evidence="4">ARK-04</strain>
    </source>
</reference>
<evidence type="ECO:0000313" key="5">
    <source>
        <dbReference type="Proteomes" id="UP000235619"/>
    </source>
</evidence>
<dbReference type="PANTHER" id="PTHR11096:SF0">
    <property type="entry name" value="RNA 3'-TERMINAL PHOSPHATE CYCLASE"/>
    <property type="match status" value="1"/>
</dbReference>
<dbReference type="InterPro" id="IPR013792">
    <property type="entry name" value="RNA3'P_cycl/enolpyr_Trfase_a/b"/>
</dbReference>
<protein>
    <recommendedName>
        <fullName evidence="1">RNA 3'-terminal-phosphate cyclase (ATP)</fullName>
        <ecNumber evidence="1">6.5.1.4</ecNumber>
    </recommendedName>
</protein>
<dbReference type="InterPro" id="IPR023797">
    <property type="entry name" value="RNA3'_phos_cyclase_dom"/>
</dbReference>
<sequence>MLLIDGSYGEGGGQVLRTCLSLSVVLNKPFRIFNIRKNRPKPGLQPQHLACVKACAEISKAEVSGAELDSTEIVFIPKKKPAKIIYTFNIKTAGSTSLLFQTLLYPLALSEGGELILKGGTHVPFSPSFHYIKYVFLPFVEVLGLKAEVQLEKAGFYPKGGGKIRVS</sequence>
<dbReference type="Pfam" id="PF01137">
    <property type="entry name" value="RTC"/>
    <property type="match status" value="1"/>
</dbReference>
<feature type="non-terminal residue" evidence="4">
    <location>
        <position position="167"/>
    </location>
</feature>
<dbReference type="GO" id="GO:0006396">
    <property type="term" value="P:RNA processing"/>
    <property type="evidence" value="ECO:0007669"/>
    <property type="project" value="InterPro"/>
</dbReference>
<evidence type="ECO:0000259" key="3">
    <source>
        <dbReference type="Pfam" id="PF01137"/>
    </source>
</evidence>
<organism evidence="4 5">
    <name type="scientific">Thermodesulfobacterium geofontis</name>
    <dbReference type="NCBI Taxonomy" id="1295609"/>
    <lineage>
        <taxon>Bacteria</taxon>
        <taxon>Pseudomonadati</taxon>
        <taxon>Thermodesulfobacteriota</taxon>
        <taxon>Thermodesulfobacteria</taxon>
        <taxon>Thermodesulfobacteriales</taxon>
        <taxon>Thermodesulfobacteriaceae</taxon>
        <taxon>Thermodesulfobacterium</taxon>
    </lineage>
</organism>
<dbReference type="EC" id="6.5.1.4" evidence="1"/>
<dbReference type="AlphaFoldDB" id="A0A2N7QF38"/>
<evidence type="ECO:0000313" key="4">
    <source>
        <dbReference type="EMBL" id="PMP97319.1"/>
    </source>
</evidence>
<dbReference type="PANTHER" id="PTHR11096">
    <property type="entry name" value="RNA 3' TERMINAL PHOSPHATE CYCLASE"/>
    <property type="match status" value="1"/>
</dbReference>
<comment type="catalytic activity">
    <reaction evidence="2">
        <text>a 3'-end 3'-phospho-ribonucleotide-RNA + ATP = a 3'-end 2',3'-cyclophospho-ribonucleotide-RNA + AMP + diphosphate</text>
        <dbReference type="Rhea" id="RHEA:23976"/>
        <dbReference type="Rhea" id="RHEA-COMP:10463"/>
        <dbReference type="Rhea" id="RHEA-COMP:10464"/>
        <dbReference type="ChEBI" id="CHEBI:30616"/>
        <dbReference type="ChEBI" id="CHEBI:33019"/>
        <dbReference type="ChEBI" id="CHEBI:83062"/>
        <dbReference type="ChEBI" id="CHEBI:83064"/>
        <dbReference type="ChEBI" id="CHEBI:456215"/>
        <dbReference type="EC" id="6.5.1.4"/>
    </reaction>
</comment>
<gene>
    <name evidence="4" type="ORF">C0169_03400</name>
</gene>
<dbReference type="Proteomes" id="UP000235619">
    <property type="component" value="Unassembled WGS sequence"/>
</dbReference>
<name>A0A2N7QF38_9BACT</name>
<proteinExistence type="predicted"/>
<dbReference type="GO" id="GO:0003963">
    <property type="term" value="F:RNA-3'-phosphate cyclase activity"/>
    <property type="evidence" value="ECO:0007669"/>
    <property type="project" value="UniProtKB-EC"/>
</dbReference>
<comment type="caution">
    <text evidence="4">The sequence shown here is derived from an EMBL/GenBank/DDBJ whole genome shotgun (WGS) entry which is preliminary data.</text>
</comment>
<evidence type="ECO:0000256" key="2">
    <source>
        <dbReference type="ARBA" id="ARBA00024481"/>
    </source>
</evidence>
<dbReference type="InterPro" id="IPR000228">
    <property type="entry name" value="RNA3'_term_phos_cyc"/>
</dbReference>
<accession>A0A2N7QF38</accession>
<dbReference type="Gene3D" id="3.65.10.20">
    <property type="entry name" value="RNA 3'-terminal phosphate cyclase domain"/>
    <property type="match status" value="1"/>
</dbReference>